<dbReference type="EMBL" id="SNRW01022338">
    <property type="protein sequence ID" value="KAA6363897.1"/>
    <property type="molecule type" value="Genomic_DNA"/>
</dbReference>
<protein>
    <submittedName>
        <fullName evidence="3">Uncharacterized protein</fullName>
    </submittedName>
</protein>
<gene>
    <name evidence="3" type="ORF">EZS28_040576</name>
</gene>
<dbReference type="Proteomes" id="UP000324800">
    <property type="component" value="Unassembled WGS sequence"/>
</dbReference>
<organism evidence="3 4">
    <name type="scientific">Streblomastix strix</name>
    <dbReference type="NCBI Taxonomy" id="222440"/>
    <lineage>
        <taxon>Eukaryota</taxon>
        <taxon>Metamonada</taxon>
        <taxon>Preaxostyla</taxon>
        <taxon>Oxymonadida</taxon>
        <taxon>Streblomastigidae</taxon>
        <taxon>Streblomastix</taxon>
    </lineage>
</organism>
<sequence>MDKSDSKSQISSSKTEPSTPLYDQEFIQQQFQEFDKNFVKPLMQTEHLSFLYRLFNVAPTLNMRQRAPIALGLGYVGMKVPDQHQHRLLSWLLILSELADLHISTNAVGCLCKLAIDENNHVALLRLRTVPRISNNILLLNKIDLIYRLVKGRIDRHISFERKDHELIEKQKPKEKQKTKGKENIDLSGTQQSVDLAQMIEDEENRDFNSLLQSINESTPWEFLQELADKEEQEVQSEGNEEKNAEIEDERRLKVGVKHNAQLLLTALQQIVSEYENNTKM</sequence>
<proteinExistence type="predicted"/>
<reference evidence="3 4" key="1">
    <citation type="submission" date="2019-03" db="EMBL/GenBank/DDBJ databases">
        <title>Single cell metagenomics reveals metabolic interactions within the superorganism composed of flagellate Streblomastix strix and complex community of Bacteroidetes bacteria on its surface.</title>
        <authorList>
            <person name="Treitli S.C."/>
            <person name="Kolisko M."/>
            <person name="Husnik F."/>
            <person name="Keeling P."/>
            <person name="Hampl V."/>
        </authorList>
    </citation>
    <scope>NUCLEOTIDE SEQUENCE [LARGE SCALE GENOMIC DNA]</scope>
    <source>
        <strain evidence="3">ST1C</strain>
    </source>
</reference>
<evidence type="ECO:0000256" key="2">
    <source>
        <dbReference type="SAM" id="MobiDB-lite"/>
    </source>
</evidence>
<accession>A0A5J4U042</accession>
<name>A0A5J4U042_9EUKA</name>
<evidence type="ECO:0000256" key="1">
    <source>
        <dbReference type="SAM" id="Coils"/>
    </source>
</evidence>
<comment type="caution">
    <text evidence="3">The sequence shown here is derived from an EMBL/GenBank/DDBJ whole genome shotgun (WGS) entry which is preliminary data.</text>
</comment>
<dbReference type="AlphaFoldDB" id="A0A5J4U042"/>
<feature type="compositionally biased region" description="Basic and acidic residues" evidence="2">
    <location>
        <begin position="169"/>
        <end position="185"/>
    </location>
</feature>
<evidence type="ECO:0000313" key="3">
    <source>
        <dbReference type="EMBL" id="KAA6363897.1"/>
    </source>
</evidence>
<feature type="region of interest" description="Disordered" evidence="2">
    <location>
        <begin position="169"/>
        <end position="188"/>
    </location>
</feature>
<evidence type="ECO:0000313" key="4">
    <source>
        <dbReference type="Proteomes" id="UP000324800"/>
    </source>
</evidence>
<keyword evidence="1" id="KW-0175">Coiled coil</keyword>
<feature type="coiled-coil region" evidence="1">
    <location>
        <begin position="228"/>
        <end position="278"/>
    </location>
</feature>